<keyword evidence="5" id="KW-0862">Zinc</keyword>
<dbReference type="SUPFAM" id="SSF57667">
    <property type="entry name" value="beta-beta-alpha zinc fingers"/>
    <property type="match status" value="1"/>
</dbReference>
<evidence type="ECO:0000256" key="1">
    <source>
        <dbReference type="ARBA" id="ARBA00004123"/>
    </source>
</evidence>
<dbReference type="Gene3D" id="3.30.160.60">
    <property type="entry name" value="Classic Zinc Finger"/>
    <property type="match status" value="2"/>
</dbReference>
<dbReference type="AlphaFoldDB" id="A0A8S0ZQA0"/>
<dbReference type="PROSITE" id="PS00028">
    <property type="entry name" value="ZINC_FINGER_C2H2_1"/>
    <property type="match status" value="1"/>
</dbReference>
<dbReference type="GO" id="GO:0008270">
    <property type="term" value="F:zinc ion binding"/>
    <property type="evidence" value="ECO:0007669"/>
    <property type="project" value="UniProtKB-KW"/>
</dbReference>
<keyword evidence="6" id="KW-0539">Nucleus</keyword>
<keyword evidence="3" id="KW-0677">Repeat</keyword>
<accession>A0A8S0ZQA0</accession>
<evidence type="ECO:0000313" key="9">
    <source>
        <dbReference type="EMBL" id="CAB3233840.1"/>
    </source>
</evidence>
<dbReference type="InterPro" id="IPR036236">
    <property type="entry name" value="Znf_C2H2_sf"/>
</dbReference>
<keyword evidence="2" id="KW-0479">Metal-binding</keyword>
<organism evidence="9 10">
    <name type="scientific">Arctia plantaginis</name>
    <name type="common">Wood tiger moth</name>
    <name type="synonym">Phalaena plantaginis</name>
    <dbReference type="NCBI Taxonomy" id="874455"/>
    <lineage>
        <taxon>Eukaryota</taxon>
        <taxon>Metazoa</taxon>
        <taxon>Ecdysozoa</taxon>
        <taxon>Arthropoda</taxon>
        <taxon>Hexapoda</taxon>
        <taxon>Insecta</taxon>
        <taxon>Pterygota</taxon>
        <taxon>Neoptera</taxon>
        <taxon>Endopterygota</taxon>
        <taxon>Lepidoptera</taxon>
        <taxon>Glossata</taxon>
        <taxon>Ditrysia</taxon>
        <taxon>Noctuoidea</taxon>
        <taxon>Erebidae</taxon>
        <taxon>Arctiinae</taxon>
        <taxon>Arctia</taxon>
    </lineage>
</organism>
<comment type="subcellular location">
    <subcellularLocation>
        <location evidence="1">Nucleus</location>
    </subcellularLocation>
</comment>
<evidence type="ECO:0000256" key="6">
    <source>
        <dbReference type="ARBA" id="ARBA00023242"/>
    </source>
</evidence>
<name>A0A8S0ZQA0_ARCPL</name>
<gene>
    <name evidence="9" type="ORF">APLA_LOCUS6259</name>
</gene>
<keyword evidence="4 7" id="KW-0863">Zinc-finger</keyword>
<reference evidence="9 10" key="1">
    <citation type="submission" date="2020-04" db="EMBL/GenBank/DDBJ databases">
        <authorList>
            <person name="Wallbank WR R."/>
            <person name="Pardo Diaz C."/>
            <person name="Kozak K."/>
            <person name="Martin S."/>
            <person name="Jiggins C."/>
            <person name="Moest M."/>
            <person name="Warren A I."/>
            <person name="Byers J.R.P. K."/>
            <person name="Montejo-Kovacevich G."/>
            <person name="Yen C E."/>
        </authorList>
    </citation>
    <scope>NUCLEOTIDE SEQUENCE [LARGE SCALE GENOMIC DNA]</scope>
</reference>
<evidence type="ECO:0000256" key="7">
    <source>
        <dbReference type="PROSITE-ProRule" id="PRU00042"/>
    </source>
</evidence>
<dbReference type="FunFam" id="3.30.160.60:FF:000264">
    <property type="entry name" value="Zinc finger protein 236"/>
    <property type="match status" value="1"/>
</dbReference>
<dbReference type="EMBL" id="CADEBD010000293">
    <property type="protein sequence ID" value="CAB3233840.1"/>
    <property type="molecule type" value="Genomic_DNA"/>
</dbReference>
<protein>
    <recommendedName>
        <fullName evidence="8">C2H2-type domain-containing protein</fullName>
    </recommendedName>
</protein>
<dbReference type="SMART" id="SM00868">
    <property type="entry name" value="zf-AD"/>
    <property type="match status" value="1"/>
</dbReference>
<sequence>MSCKFDINSLCRCCHAQGNFKSLNVWTAENIQDDYCVLLKDTFDIIISPVPQDIGVSYNICGICEPRLRDAALFKKQVLSCEDKLKQYLYNNCQLKDEAVLEKEVKKELGQDGCKIETLTHSDEKLDTQCSDIKLQHFDKFLQAEDDDQPLSTLCNPKAVEYEPPELHDDPGVEDVDWRTRDLSDEEELREKKTKSKKYSCEICQKKFSYNGSLEVHMKVHSGEKSFTCHLCNTSHTDNKELTKHITITHIVDNRYPCEAECPMIRDTDSAV</sequence>
<dbReference type="SMART" id="SM00355">
    <property type="entry name" value="ZnF_C2H2"/>
    <property type="match status" value="2"/>
</dbReference>
<evidence type="ECO:0000256" key="2">
    <source>
        <dbReference type="ARBA" id="ARBA00022723"/>
    </source>
</evidence>
<proteinExistence type="predicted"/>
<dbReference type="PROSITE" id="PS50157">
    <property type="entry name" value="ZINC_FINGER_C2H2_2"/>
    <property type="match status" value="1"/>
</dbReference>
<dbReference type="PANTHER" id="PTHR24394">
    <property type="entry name" value="ZINC FINGER PROTEIN"/>
    <property type="match status" value="1"/>
</dbReference>
<dbReference type="GO" id="GO:0000981">
    <property type="term" value="F:DNA-binding transcription factor activity, RNA polymerase II-specific"/>
    <property type="evidence" value="ECO:0007669"/>
    <property type="project" value="TreeGrafter"/>
</dbReference>
<comment type="caution">
    <text evidence="9">The sequence shown here is derived from an EMBL/GenBank/DDBJ whole genome shotgun (WGS) entry which is preliminary data.</text>
</comment>
<dbReference type="InterPro" id="IPR013087">
    <property type="entry name" value="Znf_C2H2_type"/>
</dbReference>
<evidence type="ECO:0000259" key="8">
    <source>
        <dbReference type="PROSITE" id="PS50157"/>
    </source>
</evidence>
<dbReference type="PANTHER" id="PTHR24394:SF44">
    <property type="entry name" value="ZINC FINGER PROTEIN 271-LIKE"/>
    <property type="match status" value="1"/>
</dbReference>
<evidence type="ECO:0000313" key="10">
    <source>
        <dbReference type="Proteomes" id="UP000494256"/>
    </source>
</evidence>
<dbReference type="OrthoDB" id="17373at2759"/>
<dbReference type="InterPro" id="IPR012934">
    <property type="entry name" value="Znf_AD"/>
</dbReference>
<evidence type="ECO:0000256" key="5">
    <source>
        <dbReference type="ARBA" id="ARBA00022833"/>
    </source>
</evidence>
<evidence type="ECO:0000256" key="3">
    <source>
        <dbReference type="ARBA" id="ARBA00022737"/>
    </source>
</evidence>
<dbReference type="GO" id="GO:0005634">
    <property type="term" value="C:nucleus"/>
    <property type="evidence" value="ECO:0007669"/>
    <property type="project" value="UniProtKB-SubCell"/>
</dbReference>
<dbReference type="Proteomes" id="UP000494256">
    <property type="component" value="Unassembled WGS sequence"/>
</dbReference>
<dbReference type="Pfam" id="PF00096">
    <property type="entry name" value="zf-C2H2"/>
    <property type="match status" value="1"/>
</dbReference>
<feature type="domain" description="C2H2-type" evidence="8">
    <location>
        <begin position="199"/>
        <end position="226"/>
    </location>
</feature>
<evidence type="ECO:0000256" key="4">
    <source>
        <dbReference type="ARBA" id="ARBA00022771"/>
    </source>
</evidence>